<accession>A0ABP9T1N0</accession>
<comment type="caution">
    <text evidence="2">The sequence shown here is derived from an EMBL/GenBank/DDBJ whole genome shotgun (WGS) entry which is preliminary data.</text>
</comment>
<dbReference type="Proteomes" id="UP001499878">
    <property type="component" value="Unassembled WGS sequence"/>
</dbReference>
<gene>
    <name evidence="2" type="ORF">GCM10023323_18970</name>
</gene>
<reference evidence="3" key="1">
    <citation type="journal article" date="2019" name="Int. J. Syst. Evol. Microbiol.">
        <title>The Global Catalogue of Microorganisms (GCM) 10K type strain sequencing project: providing services to taxonomists for standard genome sequencing and annotation.</title>
        <authorList>
            <consortium name="The Broad Institute Genomics Platform"/>
            <consortium name="The Broad Institute Genome Sequencing Center for Infectious Disease"/>
            <person name="Wu L."/>
            <person name="Ma J."/>
        </authorList>
    </citation>
    <scope>NUCLEOTIDE SEQUENCE [LARGE SCALE GENOMIC DNA]</scope>
    <source>
        <strain evidence="3">JCM 18306</strain>
    </source>
</reference>
<keyword evidence="3" id="KW-1185">Reference proteome</keyword>
<evidence type="ECO:0000313" key="3">
    <source>
        <dbReference type="Proteomes" id="UP001499878"/>
    </source>
</evidence>
<organism evidence="2 3">
    <name type="scientific">Streptomyces thinghirensis</name>
    <dbReference type="NCBI Taxonomy" id="551547"/>
    <lineage>
        <taxon>Bacteria</taxon>
        <taxon>Bacillati</taxon>
        <taxon>Actinomycetota</taxon>
        <taxon>Actinomycetes</taxon>
        <taxon>Kitasatosporales</taxon>
        <taxon>Streptomycetaceae</taxon>
        <taxon>Streptomyces</taxon>
    </lineage>
</organism>
<evidence type="ECO:0000313" key="2">
    <source>
        <dbReference type="EMBL" id="GAA5206640.1"/>
    </source>
</evidence>
<sequence length="110" mass="11845">MSGSSWFVRGALAVDGRAWPPGVRRRCAGDLPDTPTDCPAVRRGKRPAREDSGASGALEGLLWRPASSLHVEAPRGGLRVADGERVIGRVPWRRRCRTSSADFGGSFKAF</sequence>
<dbReference type="EMBL" id="BAABJR010000004">
    <property type="protein sequence ID" value="GAA5206640.1"/>
    <property type="molecule type" value="Genomic_DNA"/>
</dbReference>
<feature type="region of interest" description="Disordered" evidence="1">
    <location>
        <begin position="26"/>
        <end position="55"/>
    </location>
</feature>
<protein>
    <submittedName>
        <fullName evidence="2">Uncharacterized protein</fullName>
    </submittedName>
</protein>
<name>A0ABP9T1N0_9ACTN</name>
<evidence type="ECO:0000256" key="1">
    <source>
        <dbReference type="SAM" id="MobiDB-lite"/>
    </source>
</evidence>
<proteinExistence type="predicted"/>